<feature type="region of interest" description="Disordered" evidence="1">
    <location>
        <begin position="98"/>
        <end position="123"/>
    </location>
</feature>
<dbReference type="EMBL" id="JBFOLJ010000002">
    <property type="protein sequence ID" value="KAL2553668.1"/>
    <property type="molecule type" value="Genomic_DNA"/>
</dbReference>
<proteinExistence type="predicted"/>
<reference evidence="3" key="1">
    <citation type="submission" date="2024-07" db="EMBL/GenBank/DDBJ databases">
        <title>Two chromosome-level genome assemblies of Korean endemic species Abeliophyllum distichum and Forsythia ovata (Oleaceae).</title>
        <authorList>
            <person name="Jang H."/>
        </authorList>
    </citation>
    <scope>NUCLEOTIDE SEQUENCE [LARGE SCALE GENOMIC DNA]</scope>
</reference>
<gene>
    <name evidence="2" type="ORF">Fot_07287</name>
</gene>
<name>A0ABD1WYA2_9LAMI</name>
<dbReference type="AlphaFoldDB" id="A0ABD1WYA2"/>
<comment type="caution">
    <text evidence="2">The sequence shown here is derived from an EMBL/GenBank/DDBJ whole genome shotgun (WGS) entry which is preliminary data.</text>
</comment>
<organism evidence="2 3">
    <name type="scientific">Forsythia ovata</name>
    <dbReference type="NCBI Taxonomy" id="205694"/>
    <lineage>
        <taxon>Eukaryota</taxon>
        <taxon>Viridiplantae</taxon>
        <taxon>Streptophyta</taxon>
        <taxon>Embryophyta</taxon>
        <taxon>Tracheophyta</taxon>
        <taxon>Spermatophyta</taxon>
        <taxon>Magnoliopsida</taxon>
        <taxon>eudicotyledons</taxon>
        <taxon>Gunneridae</taxon>
        <taxon>Pentapetalae</taxon>
        <taxon>asterids</taxon>
        <taxon>lamiids</taxon>
        <taxon>Lamiales</taxon>
        <taxon>Oleaceae</taxon>
        <taxon>Forsythieae</taxon>
        <taxon>Forsythia</taxon>
    </lineage>
</organism>
<protein>
    <submittedName>
        <fullName evidence="2">Uncharacterized protein</fullName>
    </submittedName>
</protein>
<evidence type="ECO:0000313" key="2">
    <source>
        <dbReference type="EMBL" id="KAL2553668.1"/>
    </source>
</evidence>
<keyword evidence="3" id="KW-1185">Reference proteome</keyword>
<dbReference type="Proteomes" id="UP001604277">
    <property type="component" value="Unassembled WGS sequence"/>
</dbReference>
<sequence length="123" mass="13682">MVDNTVTLNNSHQDHLASPYGQDALDMDQAWVFQVVKSTLAKDLGSGFEPHNLAKFDIVVCQILGKDASKISKHGPPIVSPRAHGSWQKFLGKLRVQQCPNRSHRKTRQSGSLRVHQRMAPST</sequence>
<accession>A0ABD1WYA2</accession>
<evidence type="ECO:0000313" key="3">
    <source>
        <dbReference type="Proteomes" id="UP001604277"/>
    </source>
</evidence>
<evidence type="ECO:0000256" key="1">
    <source>
        <dbReference type="SAM" id="MobiDB-lite"/>
    </source>
</evidence>